<organism evidence="9">
    <name type="scientific">Auxenochlorella protothecoides</name>
    <name type="common">Green microalga</name>
    <name type="synonym">Chlorella protothecoides</name>
    <dbReference type="NCBI Taxonomy" id="3075"/>
    <lineage>
        <taxon>Eukaryota</taxon>
        <taxon>Viridiplantae</taxon>
        <taxon>Chlorophyta</taxon>
        <taxon>core chlorophytes</taxon>
        <taxon>Trebouxiophyceae</taxon>
        <taxon>Chlorellales</taxon>
        <taxon>Chlorellaceae</taxon>
        <taxon>Auxenochlorella</taxon>
    </lineage>
</organism>
<feature type="region of interest" description="Disordered" evidence="7">
    <location>
        <begin position="232"/>
        <end position="265"/>
    </location>
</feature>
<dbReference type="AlphaFoldDB" id="A0A1D1ZQU3"/>
<protein>
    <recommendedName>
        <fullName evidence="8">Polycomb protein VEFS-Box domain-containing protein</fullName>
    </recommendedName>
</protein>
<dbReference type="CDD" id="cd21553">
    <property type="entry name" value="VEFS-box_EMF2-like"/>
    <property type="match status" value="1"/>
</dbReference>
<evidence type="ECO:0000256" key="2">
    <source>
        <dbReference type="ARBA" id="ARBA00022723"/>
    </source>
</evidence>
<keyword evidence="4" id="KW-0862">Zinc</keyword>
<feature type="compositionally biased region" description="Acidic residues" evidence="7">
    <location>
        <begin position="18"/>
        <end position="35"/>
    </location>
</feature>
<evidence type="ECO:0000259" key="8">
    <source>
        <dbReference type="Pfam" id="PF09733"/>
    </source>
</evidence>
<feature type="non-terminal residue" evidence="9">
    <location>
        <position position="1"/>
    </location>
</feature>
<sequence length="406" mass="42788">WGLREISAAASDRWEVCDVAEEEDEDSGDAMEAQEAESSGAMEAQEGEGSGAMEEEEGEGSGADVITLEGEGAAEEGRGDSAPGPAAEKWSGESPAASGAGRQPTPNDAQTQGVWAGANGASWDPAAPAQPHADIQAPEPPCSGENSADGSHPGTALSGERSAVGDEAPAHPAHDAALLLPWLRGTGNGSPLSPATPGSSRGGGGDAGMPPPEPVGADAQLTPSLTSLLRESTLGAPQSRPASRAGMARPRSASPLHPPGAPRFYHSRTYVPLTEEELNGWHDSDDETDDEEWEARTRQTLATSTELDADEQEFALLWNVWLRVHKLYRDADMADTCRAFFAHYVDLQADTPMRRCFVSHLLMLWSYRLLSPEDVQRVLRLPVLSPALGPSQPLLAAQSAPSLVQQ</sequence>
<keyword evidence="2" id="KW-0479">Metal-binding</keyword>
<evidence type="ECO:0000256" key="4">
    <source>
        <dbReference type="ARBA" id="ARBA00022833"/>
    </source>
</evidence>
<dbReference type="GO" id="GO:0005634">
    <property type="term" value="C:nucleus"/>
    <property type="evidence" value="ECO:0007669"/>
    <property type="project" value="TreeGrafter"/>
</dbReference>
<evidence type="ECO:0000256" key="5">
    <source>
        <dbReference type="ARBA" id="ARBA00023015"/>
    </source>
</evidence>
<proteinExistence type="inferred from homology"/>
<comment type="similarity">
    <text evidence="1">Belongs to the VEFS (VRN2-EMF2-FIS2-SU(Z)12) family.</text>
</comment>
<feature type="domain" description="Polycomb protein VEFS-Box" evidence="8">
    <location>
        <begin position="263"/>
        <end position="373"/>
    </location>
</feature>
<evidence type="ECO:0000256" key="6">
    <source>
        <dbReference type="ARBA" id="ARBA00023163"/>
    </source>
</evidence>
<keyword evidence="5" id="KW-0805">Transcription regulation</keyword>
<dbReference type="GO" id="GO:0008270">
    <property type="term" value="F:zinc ion binding"/>
    <property type="evidence" value="ECO:0007669"/>
    <property type="project" value="UniProtKB-KW"/>
</dbReference>
<feature type="compositionally biased region" description="Polar residues" evidence="7">
    <location>
        <begin position="104"/>
        <end position="113"/>
    </location>
</feature>
<gene>
    <name evidence="9" type="ORF">g.41344</name>
</gene>
<name>A0A1D1ZQU3_AUXPR</name>
<reference evidence="9" key="1">
    <citation type="submission" date="2015-08" db="EMBL/GenBank/DDBJ databases">
        <authorList>
            <person name="Babu N.S."/>
            <person name="Beckwith C.J."/>
            <person name="Beseler K.G."/>
            <person name="Brison A."/>
            <person name="Carone J.V."/>
            <person name="Caskin T.P."/>
            <person name="Diamond M."/>
            <person name="Durham M.E."/>
            <person name="Foxe J.M."/>
            <person name="Go M."/>
            <person name="Henderson B.A."/>
            <person name="Jones I.B."/>
            <person name="McGettigan J.A."/>
            <person name="Micheletti S.J."/>
            <person name="Nasrallah M.E."/>
            <person name="Ortiz D."/>
            <person name="Piller C.R."/>
            <person name="Privatt S.R."/>
            <person name="Schneider S.L."/>
            <person name="Sharp S."/>
            <person name="Smith T.C."/>
            <person name="Stanton J.D."/>
            <person name="Ullery H.E."/>
            <person name="Wilson R.J."/>
            <person name="Serrano M.G."/>
            <person name="Buck G."/>
            <person name="Lee V."/>
            <person name="Wang Y."/>
            <person name="Carvalho R."/>
            <person name="Voegtly L."/>
            <person name="Shi R."/>
            <person name="Duckworth R."/>
            <person name="Johnson A."/>
            <person name="Loviza R."/>
            <person name="Walstead R."/>
            <person name="Shah Z."/>
            <person name="Kiflezghi M."/>
            <person name="Wade K."/>
            <person name="Ball S.L."/>
            <person name="Bradley K.W."/>
            <person name="Asai D.J."/>
            <person name="Bowman C.A."/>
            <person name="Russell D.A."/>
            <person name="Pope W.H."/>
            <person name="Jacobs-Sera D."/>
            <person name="Hendrix R.W."/>
            <person name="Hatfull G.F."/>
        </authorList>
    </citation>
    <scope>NUCLEOTIDE SEQUENCE</scope>
</reference>
<dbReference type="Pfam" id="PF09733">
    <property type="entry name" value="VEFS-Box"/>
    <property type="match status" value="1"/>
</dbReference>
<accession>A0A1D1ZQU3</accession>
<evidence type="ECO:0000256" key="1">
    <source>
        <dbReference type="ARBA" id="ARBA00007416"/>
    </source>
</evidence>
<evidence type="ECO:0000256" key="7">
    <source>
        <dbReference type="SAM" id="MobiDB-lite"/>
    </source>
</evidence>
<dbReference type="GO" id="GO:0031490">
    <property type="term" value="F:chromatin DNA binding"/>
    <property type="evidence" value="ECO:0007669"/>
    <property type="project" value="TreeGrafter"/>
</dbReference>
<evidence type="ECO:0000313" key="9">
    <source>
        <dbReference type="EMBL" id="JAT69187.1"/>
    </source>
</evidence>
<dbReference type="PANTHER" id="PTHR22597:SF0">
    <property type="entry name" value="POLYCOMB PROTEIN SUZ12"/>
    <property type="match status" value="1"/>
</dbReference>
<dbReference type="PANTHER" id="PTHR22597">
    <property type="entry name" value="POLYCOMB GROUP PROTEIN"/>
    <property type="match status" value="1"/>
</dbReference>
<dbReference type="EMBL" id="GDKF01009435">
    <property type="protein sequence ID" value="JAT69187.1"/>
    <property type="molecule type" value="Transcribed_RNA"/>
</dbReference>
<keyword evidence="3" id="KW-0863">Zinc-finger</keyword>
<dbReference type="InterPro" id="IPR019135">
    <property type="entry name" value="Polycomb_protein_VEFS-Box"/>
</dbReference>
<evidence type="ECO:0000256" key="3">
    <source>
        <dbReference type="ARBA" id="ARBA00022771"/>
    </source>
</evidence>
<keyword evidence="6" id="KW-0804">Transcription</keyword>
<feature type="region of interest" description="Disordered" evidence="7">
    <location>
        <begin position="1"/>
        <end position="219"/>
    </location>
</feature>